<evidence type="ECO:0000313" key="2">
    <source>
        <dbReference type="EMBL" id="QJA80603.1"/>
    </source>
</evidence>
<gene>
    <name evidence="2" type="ORF">MM415A00692_0022</name>
    <name evidence="1" type="ORF">MM415B01466_0006</name>
</gene>
<dbReference type="EMBL" id="MT141319">
    <property type="protein sequence ID" value="QJA58347.1"/>
    <property type="molecule type" value="Genomic_DNA"/>
</dbReference>
<dbReference type="AlphaFoldDB" id="A0A6M3KFD2"/>
<dbReference type="EMBL" id="MT142428">
    <property type="protein sequence ID" value="QJA80603.1"/>
    <property type="molecule type" value="Genomic_DNA"/>
</dbReference>
<protein>
    <submittedName>
        <fullName evidence="2">Uncharacterized protein</fullName>
    </submittedName>
</protein>
<reference evidence="2" key="1">
    <citation type="submission" date="2020-03" db="EMBL/GenBank/DDBJ databases">
        <title>The deep terrestrial virosphere.</title>
        <authorList>
            <person name="Holmfeldt K."/>
            <person name="Nilsson E."/>
            <person name="Simone D."/>
            <person name="Lopez-Fernandez M."/>
            <person name="Wu X."/>
            <person name="de Brujin I."/>
            <person name="Lundin D."/>
            <person name="Andersson A."/>
            <person name="Bertilsson S."/>
            <person name="Dopson M."/>
        </authorList>
    </citation>
    <scope>NUCLEOTIDE SEQUENCE</scope>
    <source>
        <strain evidence="2">MM415A00692</strain>
        <strain evidence="1">MM415B01466</strain>
    </source>
</reference>
<name>A0A6M3KFD2_9ZZZZ</name>
<accession>A0A6M3KFD2</accession>
<evidence type="ECO:0000313" key="1">
    <source>
        <dbReference type="EMBL" id="QJA58347.1"/>
    </source>
</evidence>
<organism evidence="2">
    <name type="scientific">viral metagenome</name>
    <dbReference type="NCBI Taxonomy" id="1070528"/>
    <lineage>
        <taxon>unclassified sequences</taxon>
        <taxon>metagenomes</taxon>
        <taxon>organismal metagenomes</taxon>
    </lineage>
</organism>
<proteinExistence type="predicted"/>
<sequence>MPTEKPKLGDTVILKHIQKGEVVRHEQITKSGVKILEDDPRFKEVINDGN</sequence>